<dbReference type="PIRSF" id="PIRSF036625">
    <property type="entry name" value="GAF_ANTAR"/>
    <property type="match status" value="1"/>
</dbReference>
<dbReference type="Gene3D" id="1.10.10.10">
    <property type="entry name" value="Winged helix-like DNA-binding domain superfamily/Winged helix DNA-binding domain"/>
    <property type="match status" value="1"/>
</dbReference>
<keyword evidence="3" id="KW-0805">Transcription regulation</keyword>
<dbReference type="SMART" id="SM01012">
    <property type="entry name" value="ANTAR"/>
    <property type="match status" value="1"/>
</dbReference>
<dbReference type="InterPro" id="IPR012074">
    <property type="entry name" value="GAF_ANTAR"/>
</dbReference>
<dbReference type="SUPFAM" id="SSF55781">
    <property type="entry name" value="GAF domain-like"/>
    <property type="match status" value="1"/>
</dbReference>
<dbReference type="InterPro" id="IPR036388">
    <property type="entry name" value="WH-like_DNA-bd_sf"/>
</dbReference>
<keyword evidence="2" id="KW-0418">Kinase</keyword>
<accession>A0A0D8BKG4</accession>
<dbReference type="SUPFAM" id="SSF52172">
    <property type="entry name" value="CheY-like"/>
    <property type="match status" value="1"/>
</dbReference>
<reference evidence="7" key="1">
    <citation type="submission" date="2015-02" db="EMBL/GenBank/DDBJ databases">
        <title>Draft Genome of Frankia sp. CpI1-S.</title>
        <authorList>
            <person name="Oshone R.T."/>
            <person name="Ngom M."/>
            <person name="Ghodhbane-Gtari F."/>
            <person name="Gtari M."/>
            <person name="Morris K."/>
            <person name="Thomas K."/>
            <person name="Sen A."/>
            <person name="Tisa L.S."/>
        </authorList>
    </citation>
    <scope>NUCLEOTIDE SEQUENCE [LARGE SCALE GENOMIC DNA]</scope>
    <source>
        <strain evidence="7">CpI1-S</strain>
    </source>
</reference>
<name>A0A0D8BKG4_9ACTN</name>
<evidence type="ECO:0000256" key="4">
    <source>
        <dbReference type="ARBA" id="ARBA00023163"/>
    </source>
</evidence>
<sequence length="234" mass="25524">MEIDKLLLDASLARLHHLAPSQVELGRLVGEVVHAVTEIFDLTGAGVLVVDADRALRSIAASDSSGALLERVQEEFGEGPCVESFIIDEIVASEDLATDTRWPRVTPALLDGGIRAVLGVPVRLGGGPIGTLNVAADSPRVWTDSERDAMVHFGAVLENLLLAGLIADRNDKLARQLQYALEYRVPIERAVGYLMATMRTDPISAFETLRRTARNERRRVSELAGEILARRRVL</sequence>
<proteinExistence type="predicted"/>
<dbReference type="AlphaFoldDB" id="A0A0D8BKG4"/>
<dbReference type="GO" id="GO:0003723">
    <property type="term" value="F:RNA binding"/>
    <property type="evidence" value="ECO:0007669"/>
    <property type="project" value="InterPro"/>
</dbReference>
<dbReference type="PATRIC" id="fig|1502723.3.peg.4993"/>
<dbReference type="EMBL" id="JYFN01000006">
    <property type="protein sequence ID" value="KJE24479.1"/>
    <property type="molecule type" value="Genomic_DNA"/>
</dbReference>
<evidence type="ECO:0000313" key="7">
    <source>
        <dbReference type="Proteomes" id="UP000032545"/>
    </source>
</evidence>
<keyword evidence="7" id="KW-1185">Reference proteome</keyword>
<evidence type="ECO:0000259" key="5">
    <source>
        <dbReference type="PROSITE" id="PS50921"/>
    </source>
</evidence>
<evidence type="ECO:0000256" key="3">
    <source>
        <dbReference type="ARBA" id="ARBA00023015"/>
    </source>
</evidence>
<protein>
    <submittedName>
        <fullName evidence="6">GAF domain-containing protein</fullName>
    </submittedName>
</protein>
<keyword evidence="1" id="KW-0808">Transferase</keyword>
<evidence type="ECO:0000256" key="1">
    <source>
        <dbReference type="ARBA" id="ARBA00022679"/>
    </source>
</evidence>
<dbReference type="InterPro" id="IPR005561">
    <property type="entry name" value="ANTAR"/>
</dbReference>
<dbReference type="Pfam" id="PF03861">
    <property type="entry name" value="ANTAR"/>
    <property type="match status" value="1"/>
</dbReference>
<organism evidence="6 7">
    <name type="scientific">Frankia torreyi</name>
    <dbReference type="NCBI Taxonomy" id="1856"/>
    <lineage>
        <taxon>Bacteria</taxon>
        <taxon>Bacillati</taxon>
        <taxon>Actinomycetota</taxon>
        <taxon>Actinomycetes</taxon>
        <taxon>Frankiales</taxon>
        <taxon>Frankiaceae</taxon>
        <taxon>Frankia</taxon>
    </lineage>
</organism>
<dbReference type="InterPro" id="IPR011006">
    <property type="entry name" value="CheY-like_superfamily"/>
</dbReference>
<dbReference type="Pfam" id="PF13185">
    <property type="entry name" value="GAF_2"/>
    <property type="match status" value="1"/>
</dbReference>
<keyword evidence="4" id="KW-0804">Transcription</keyword>
<dbReference type="InterPro" id="IPR003018">
    <property type="entry name" value="GAF"/>
</dbReference>
<evidence type="ECO:0000313" key="6">
    <source>
        <dbReference type="EMBL" id="KJE24479.1"/>
    </source>
</evidence>
<reference evidence="6 7" key="2">
    <citation type="journal article" date="2016" name="Genome Announc.">
        <title>Permanent Draft Genome Sequences for Two Variants of Frankia sp. Strain CpI1, the First Frankia Strain Isolated from Root Nodules of Comptonia peregrina.</title>
        <authorList>
            <person name="Oshone R."/>
            <person name="Hurst S.G.IV."/>
            <person name="Abebe-Akele F."/>
            <person name="Simpson S."/>
            <person name="Morris K."/>
            <person name="Thomas W.K."/>
            <person name="Tisa L.S."/>
        </authorList>
    </citation>
    <scope>NUCLEOTIDE SEQUENCE [LARGE SCALE GENOMIC DNA]</scope>
    <source>
        <strain evidence="7">CpI1-S</strain>
    </source>
</reference>
<dbReference type="PROSITE" id="PS50921">
    <property type="entry name" value="ANTAR"/>
    <property type="match status" value="1"/>
</dbReference>
<comment type="caution">
    <text evidence="6">The sequence shown here is derived from an EMBL/GenBank/DDBJ whole genome shotgun (WGS) entry which is preliminary data.</text>
</comment>
<evidence type="ECO:0000256" key="2">
    <source>
        <dbReference type="ARBA" id="ARBA00022777"/>
    </source>
</evidence>
<dbReference type="Proteomes" id="UP000032545">
    <property type="component" value="Unassembled WGS sequence"/>
</dbReference>
<dbReference type="Gene3D" id="3.30.450.40">
    <property type="match status" value="1"/>
</dbReference>
<dbReference type="OrthoDB" id="4629915at2"/>
<dbReference type="GO" id="GO:0016301">
    <property type="term" value="F:kinase activity"/>
    <property type="evidence" value="ECO:0007669"/>
    <property type="project" value="UniProtKB-KW"/>
</dbReference>
<dbReference type="SMART" id="SM00065">
    <property type="entry name" value="GAF"/>
    <property type="match status" value="1"/>
</dbReference>
<dbReference type="RefSeq" id="WP_044883941.1">
    <property type="nucleotide sequence ID" value="NZ_JYFN01000006.1"/>
</dbReference>
<dbReference type="InterPro" id="IPR029016">
    <property type="entry name" value="GAF-like_dom_sf"/>
</dbReference>
<gene>
    <name evidence="6" type="ORF">FF36_01210</name>
</gene>
<feature type="domain" description="ANTAR" evidence="5">
    <location>
        <begin position="167"/>
        <end position="228"/>
    </location>
</feature>